<dbReference type="Pfam" id="PF23414">
    <property type="entry name" value="Beta-prop_EML_2"/>
    <property type="match status" value="1"/>
</dbReference>
<evidence type="ECO:0000256" key="1">
    <source>
        <dbReference type="ARBA" id="ARBA00022574"/>
    </source>
</evidence>
<dbReference type="InterPro" id="IPR055442">
    <property type="entry name" value="Beta-prop_EML-like_2nd"/>
</dbReference>
<dbReference type="SMART" id="SM00320">
    <property type="entry name" value="WD40"/>
    <property type="match status" value="4"/>
</dbReference>
<evidence type="ECO:0000256" key="3">
    <source>
        <dbReference type="PROSITE-ProRule" id="PRU00221"/>
    </source>
</evidence>
<dbReference type="InterPro" id="IPR001680">
    <property type="entry name" value="WD40_rpt"/>
</dbReference>
<protein>
    <recommendedName>
        <fullName evidence="5">EML-like second beta-propeller domain-containing protein</fullName>
    </recommendedName>
</protein>
<reference evidence="6" key="1">
    <citation type="submission" date="2021-02" db="EMBL/GenBank/DDBJ databases">
        <authorList>
            <person name="Dougan E. K."/>
            <person name="Rhodes N."/>
            <person name="Thang M."/>
            <person name="Chan C."/>
        </authorList>
    </citation>
    <scope>NUCLEOTIDE SEQUENCE</scope>
</reference>
<accession>A0A813FQQ1</accession>
<feature type="domain" description="EML-like second beta-propeller" evidence="5">
    <location>
        <begin position="383"/>
        <end position="681"/>
    </location>
</feature>
<dbReference type="Gene3D" id="2.130.10.10">
    <property type="entry name" value="YVTN repeat-like/Quinoprotein amine dehydrogenase"/>
    <property type="match status" value="2"/>
</dbReference>
<feature type="repeat" description="WD" evidence="3">
    <location>
        <begin position="532"/>
        <end position="573"/>
    </location>
</feature>
<keyword evidence="7" id="KW-1185">Reference proteome</keyword>
<dbReference type="PANTHER" id="PTHR13720">
    <property type="entry name" value="WD-40 REPEAT PROTEIN"/>
    <property type="match status" value="1"/>
</dbReference>
<dbReference type="InterPro" id="IPR050630">
    <property type="entry name" value="WD_repeat_EMAP"/>
</dbReference>
<dbReference type="PROSITE" id="PS50082">
    <property type="entry name" value="WD_REPEATS_2"/>
    <property type="match status" value="2"/>
</dbReference>
<comment type="caution">
    <text evidence="6">The sequence shown here is derived from an EMBL/GenBank/DDBJ whole genome shotgun (WGS) entry which is preliminary data.</text>
</comment>
<feature type="repeat" description="WD" evidence="3">
    <location>
        <begin position="649"/>
        <end position="680"/>
    </location>
</feature>
<feature type="region of interest" description="Disordered" evidence="4">
    <location>
        <begin position="689"/>
        <end position="731"/>
    </location>
</feature>
<sequence>MVYPPLTQTFGREAERLPDFRLGMGKSQVYGMDGSKPGARRQTYFDAHSADVYCLNYCEAFDLAISGQQDEKGAGGASDKPQRDPRYFVNVPQTDSATDAMMEEMPLRWISAVALACHGKMACMMASDDKYTVCVYKLPEYLVGGSRLTAEPQRTHVLKRPTYTVAGGQPMTMAIPNPFDAPDKFHFATLSKSCVKLWDYRSEDGGKLDSKAVIFGKNPQQNPVSMAYASHAGELLMCGKDGMLYLVASNTVVSCAKVGPGLGCAASLHCHDCDLDFAAVASDGSMVLGRFEQDAPAAPGQRRRLGTRPQVVERFLLDDLDRTSKKLPAGMKPRWTSFVVDELGRGLLASEGNCLLLLDLGLRPGSVRSILRVLQFGHRGECWGLAFHPKMDGLCATSDDKGVIHFWDTTERCPLAQKVYRADLPTWSLDFSPEGDLLALGQDNGIITVLHFPSLEVIFRKRVSHVQGAKQVGERLCDVRFSKPTDKEGTLFLACACWDQQVYLLRVVMRNRQGKYRGTTVREPEVVYHCALKGNTSSPTHVMFTADAQFLMSNSKDMQILVWKTSSGERQASGAHIRDMKWPQWTAILGWPVAGVWKLSYCQTDLNAVCQSCPGGVGGDGLIAAADDDQMVCLYRFPSPYTDAESRDYSGHASHVTNIQFSASNVLVSLGGADHTLIQWREVNDYYRVGQGRPPPQPPPARHLPWTQSSEKVPHEAALPPERGTRANGSKSYAADAHISAAGSHVASGAAAKNVLDSLGAAYAPPPRRPHSSSAVRRDPGALTAETLGSGPGGYKERPYEGFRGPFEGEERPPSARAESVASSAGALSPRLQCGAQASWEAGQCRALFRRLARKRVRSEVSQRADARATLATGFIFSMPVREGEDDARHWNLVWNTSAETATALVGKIPEHLGTQGGLHFHFSTDWVSAKQGPDFLTLFEQPSDGAWVSYEDAPGWIHKSLAQFRPDIALEVELAPYAEHQRSTTRVGLFLLMSPWCLFWKALAVSIRDVRTEAAGHSSADFRPWLWEDLLGPTASAVLGGFHWCDGENRYPHFNEQLMQRRPTDTYYNKVFAMVGVALHLGYEYIVSIDDDVALPPYTLHALLASGAPGDSAGCGVVLPLTQNGIPSTEIFAETWLSQEDRSALFKCFSESSGSFCNHTKLQFCSTAAGKQSDVPVPDPWSPFAWYKSLTERMELRFRKLHPVSGNLTCMELAHSFALKQLHAQFRRGLSSQISLIVDNDRDYPYFANNVFLIRTERYLRILTHPDCCHYTDEPMMNQILLEEGLPMCFVNETFALHPSWGNFGMGTKHKLEREAYKALTDLYPEVGKSLTEFGLLGTS</sequence>
<evidence type="ECO:0000313" key="6">
    <source>
        <dbReference type="EMBL" id="CAE8614503.1"/>
    </source>
</evidence>
<keyword evidence="1 3" id="KW-0853">WD repeat</keyword>
<proteinExistence type="predicted"/>
<dbReference type="Proteomes" id="UP000654075">
    <property type="component" value="Unassembled WGS sequence"/>
</dbReference>
<dbReference type="SUPFAM" id="SSF50978">
    <property type="entry name" value="WD40 repeat-like"/>
    <property type="match status" value="1"/>
</dbReference>
<name>A0A813FQQ1_POLGL</name>
<feature type="compositionally biased region" description="Pro residues" evidence="4">
    <location>
        <begin position="693"/>
        <end position="702"/>
    </location>
</feature>
<dbReference type="OrthoDB" id="406100at2759"/>
<evidence type="ECO:0000256" key="2">
    <source>
        <dbReference type="ARBA" id="ARBA00022737"/>
    </source>
</evidence>
<dbReference type="GO" id="GO:0008017">
    <property type="term" value="F:microtubule binding"/>
    <property type="evidence" value="ECO:0007669"/>
    <property type="project" value="TreeGrafter"/>
</dbReference>
<feature type="region of interest" description="Disordered" evidence="4">
    <location>
        <begin position="762"/>
        <end position="824"/>
    </location>
</feature>
<dbReference type="InterPro" id="IPR036322">
    <property type="entry name" value="WD40_repeat_dom_sf"/>
</dbReference>
<gene>
    <name evidence="6" type="ORF">PGLA1383_LOCUS32226</name>
</gene>
<dbReference type="EMBL" id="CAJNNV010025439">
    <property type="protein sequence ID" value="CAE8614503.1"/>
    <property type="molecule type" value="Genomic_DNA"/>
</dbReference>
<dbReference type="PANTHER" id="PTHR13720:SF33">
    <property type="entry name" value="HELP DOMAIN-CONTAINING PROTEIN"/>
    <property type="match status" value="1"/>
</dbReference>
<keyword evidence="2" id="KW-0677">Repeat</keyword>
<evidence type="ECO:0000259" key="5">
    <source>
        <dbReference type="Pfam" id="PF23414"/>
    </source>
</evidence>
<evidence type="ECO:0000313" key="7">
    <source>
        <dbReference type="Proteomes" id="UP000654075"/>
    </source>
</evidence>
<feature type="compositionally biased region" description="Basic and acidic residues" evidence="4">
    <location>
        <begin position="795"/>
        <end position="814"/>
    </location>
</feature>
<evidence type="ECO:0000256" key="4">
    <source>
        <dbReference type="SAM" id="MobiDB-lite"/>
    </source>
</evidence>
<organism evidence="6 7">
    <name type="scientific">Polarella glacialis</name>
    <name type="common">Dinoflagellate</name>
    <dbReference type="NCBI Taxonomy" id="89957"/>
    <lineage>
        <taxon>Eukaryota</taxon>
        <taxon>Sar</taxon>
        <taxon>Alveolata</taxon>
        <taxon>Dinophyceae</taxon>
        <taxon>Suessiales</taxon>
        <taxon>Suessiaceae</taxon>
        <taxon>Polarella</taxon>
    </lineage>
</organism>
<dbReference type="InterPro" id="IPR015943">
    <property type="entry name" value="WD40/YVTN_repeat-like_dom_sf"/>
</dbReference>